<proteinExistence type="predicted"/>
<accession>A0ABU3PQY1</accession>
<reference evidence="1 2" key="1">
    <citation type="submission" date="2023-08" db="EMBL/GenBank/DDBJ databases">
        <title>Nocardioides seae sp. nov., a bacterium isolated from a soil.</title>
        <authorList>
            <person name="Wang X."/>
        </authorList>
    </citation>
    <scope>NUCLEOTIDE SEQUENCE [LARGE SCALE GENOMIC DNA]</scope>
    <source>
        <strain evidence="1 2">YZH12</strain>
    </source>
</reference>
<keyword evidence="2" id="KW-1185">Reference proteome</keyword>
<evidence type="ECO:0000313" key="2">
    <source>
        <dbReference type="Proteomes" id="UP001268542"/>
    </source>
</evidence>
<dbReference type="Gene3D" id="1.20.1290.10">
    <property type="entry name" value="AhpD-like"/>
    <property type="match status" value="1"/>
</dbReference>
<comment type="caution">
    <text evidence="1">The sequence shown here is derived from an EMBL/GenBank/DDBJ whole genome shotgun (WGS) entry which is preliminary data.</text>
</comment>
<dbReference type="EMBL" id="JAVYII010000001">
    <property type="protein sequence ID" value="MDT9591635.1"/>
    <property type="molecule type" value="Genomic_DNA"/>
</dbReference>
<name>A0ABU3PQY1_9ACTN</name>
<sequence length="140" mass="14837">MDPLTVGRDALRRRAPEVVEAFEHVEGVAADSVEPATLAMVRDRVAALLDLPAPAPDDALDGARAASIDSWHSSPAFDERDRAVLAFVEQFVFSVSSMGDAEVDALLVDRSPAQVHELANAVWAVDLGARVDHVAGVVLG</sequence>
<organism evidence="1 2">
    <name type="scientific">Nocardioides imazamoxiresistens</name>
    <dbReference type="NCBI Taxonomy" id="3231893"/>
    <lineage>
        <taxon>Bacteria</taxon>
        <taxon>Bacillati</taxon>
        <taxon>Actinomycetota</taxon>
        <taxon>Actinomycetes</taxon>
        <taxon>Propionibacteriales</taxon>
        <taxon>Nocardioidaceae</taxon>
        <taxon>Nocardioides</taxon>
    </lineage>
</organism>
<dbReference type="RefSeq" id="WP_315730595.1">
    <property type="nucleotide sequence ID" value="NZ_JAVYII010000001.1"/>
</dbReference>
<dbReference type="SUPFAM" id="SSF69118">
    <property type="entry name" value="AhpD-like"/>
    <property type="match status" value="1"/>
</dbReference>
<protein>
    <submittedName>
        <fullName evidence="1">Uncharacterized protein</fullName>
    </submittedName>
</protein>
<evidence type="ECO:0000313" key="1">
    <source>
        <dbReference type="EMBL" id="MDT9591635.1"/>
    </source>
</evidence>
<gene>
    <name evidence="1" type="ORF">RDV89_01055</name>
</gene>
<dbReference type="Proteomes" id="UP001268542">
    <property type="component" value="Unassembled WGS sequence"/>
</dbReference>
<dbReference type="InterPro" id="IPR029032">
    <property type="entry name" value="AhpD-like"/>
</dbReference>